<evidence type="ECO:0000313" key="2">
    <source>
        <dbReference type="EMBL" id="MCM4077763.1"/>
    </source>
</evidence>
<feature type="compositionally biased region" description="Basic and acidic residues" evidence="1">
    <location>
        <begin position="1"/>
        <end position="20"/>
    </location>
</feature>
<dbReference type="EMBL" id="JAMQOL010000010">
    <property type="protein sequence ID" value="MCM4077763.1"/>
    <property type="molecule type" value="Genomic_DNA"/>
</dbReference>
<name>A0ABT0XX03_9ACTN</name>
<dbReference type="RefSeq" id="WP_251797609.1">
    <property type="nucleotide sequence ID" value="NZ_JAMQOL010000010.1"/>
</dbReference>
<evidence type="ECO:0000313" key="3">
    <source>
        <dbReference type="Proteomes" id="UP001523216"/>
    </source>
</evidence>
<evidence type="ECO:0000256" key="1">
    <source>
        <dbReference type="SAM" id="MobiDB-lite"/>
    </source>
</evidence>
<reference evidence="2 3" key="1">
    <citation type="submission" date="2022-06" db="EMBL/GenBank/DDBJ databases">
        <title>Actinoplanes abujensis sp. nov., isolated from Nigerian arid soil.</title>
        <authorList>
            <person name="Ding P."/>
        </authorList>
    </citation>
    <scope>NUCLEOTIDE SEQUENCE [LARGE SCALE GENOMIC DNA]</scope>
    <source>
        <strain evidence="3">TRM88002</strain>
    </source>
</reference>
<protein>
    <submittedName>
        <fullName evidence="2">Phospholipase</fullName>
    </submittedName>
</protein>
<gene>
    <name evidence="2" type="ORF">LXN57_09305</name>
</gene>
<dbReference type="Proteomes" id="UP001523216">
    <property type="component" value="Unassembled WGS sequence"/>
</dbReference>
<keyword evidence="3" id="KW-1185">Reference proteome</keyword>
<feature type="region of interest" description="Disordered" evidence="1">
    <location>
        <begin position="1"/>
        <end position="27"/>
    </location>
</feature>
<organism evidence="2 3">
    <name type="scientific">Paractinoplanes hotanensis</name>
    <dbReference type="NCBI Taxonomy" id="2906497"/>
    <lineage>
        <taxon>Bacteria</taxon>
        <taxon>Bacillati</taxon>
        <taxon>Actinomycetota</taxon>
        <taxon>Actinomycetes</taxon>
        <taxon>Micromonosporales</taxon>
        <taxon>Micromonosporaceae</taxon>
        <taxon>Paractinoplanes</taxon>
    </lineage>
</organism>
<sequence>MTDTHERTPGHTHEHADHSWHSMTPSGQGTVMLNIGAGIGALIINTPGGMHGREIEVSPVEDPSRRTHAAVRARYVWGGVCFSVVLDSLPEGRYTVWDDPATPMGEVEVPGGAVAEFTWPVASLVA</sequence>
<accession>A0ABT0XX03</accession>
<proteinExistence type="predicted"/>
<comment type="caution">
    <text evidence="2">The sequence shown here is derived from an EMBL/GenBank/DDBJ whole genome shotgun (WGS) entry which is preliminary data.</text>
</comment>